<accession>A0A1G7T9N3</accession>
<organism evidence="1 2">
    <name type="scientific">Pedobacter terrae</name>
    <dbReference type="NCBI Taxonomy" id="405671"/>
    <lineage>
        <taxon>Bacteria</taxon>
        <taxon>Pseudomonadati</taxon>
        <taxon>Bacteroidota</taxon>
        <taxon>Sphingobacteriia</taxon>
        <taxon>Sphingobacteriales</taxon>
        <taxon>Sphingobacteriaceae</taxon>
        <taxon>Pedobacter</taxon>
    </lineage>
</organism>
<dbReference type="Proteomes" id="UP000199643">
    <property type="component" value="Unassembled WGS sequence"/>
</dbReference>
<evidence type="ECO:0000313" key="1">
    <source>
        <dbReference type="EMBL" id="SDG32033.1"/>
    </source>
</evidence>
<protein>
    <submittedName>
        <fullName evidence="1">Uncharacterized protein</fullName>
    </submittedName>
</protein>
<name>A0A1G7T9N3_9SPHI</name>
<dbReference type="AlphaFoldDB" id="A0A1G7T9N3"/>
<proteinExistence type="predicted"/>
<evidence type="ECO:0000313" key="2">
    <source>
        <dbReference type="Proteomes" id="UP000199643"/>
    </source>
</evidence>
<dbReference type="STRING" id="405671.SAMN05421827_105125"/>
<reference evidence="2" key="1">
    <citation type="submission" date="2016-10" db="EMBL/GenBank/DDBJ databases">
        <authorList>
            <person name="Varghese N."/>
            <person name="Submissions S."/>
        </authorList>
    </citation>
    <scope>NUCLEOTIDE SEQUENCE [LARGE SCALE GENOMIC DNA]</scope>
    <source>
        <strain evidence="2">DSM 17933</strain>
    </source>
</reference>
<keyword evidence="2" id="KW-1185">Reference proteome</keyword>
<gene>
    <name evidence="1" type="ORF">SAMN05421827_105125</name>
</gene>
<dbReference type="EMBL" id="FNCH01000005">
    <property type="protein sequence ID" value="SDG32033.1"/>
    <property type="molecule type" value="Genomic_DNA"/>
</dbReference>
<sequence>MLNGIEKSKMKNTYKNKVKFSSRYIYQSVYVNPVLGDEACMFTEANLIDIDNNDYLLLKSLSFITDEDLELLLPIVQPTSYMGSLTRPNMVKQIFREYLNKSSSLHGLQWWHISDFLCSRGYAIPYMGLSVEKQIEYGWIKISATTETRNVQN</sequence>